<reference evidence="5" key="2">
    <citation type="submission" date="2022-10" db="EMBL/GenBank/DDBJ databases">
        <authorList>
            <consortium name="ENA_rothamsted_submissions"/>
            <consortium name="culmorum"/>
            <person name="King R."/>
        </authorList>
    </citation>
    <scope>NUCLEOTIDE SEQUENCE</scope>
</reference>
<dbReference type="InterPro" id="IPR020094">
    <property type="entry name" value="TruA/RsuA/RluB/E/F_N"/>
</dbReference>
<evidence type="ECO:0000256" key="3">
    <source>
        <dbReference type="ARBA" id="ARBA00023235"/>
    </source>
</evidence>
<dbReference type="InterPro" id="IPR020095">
    <property type="entry name" value="PsdUridine_synth_TruA_C"/>
</dbReference>
<dbReference type="Gene3D" id="3.30.70.580">
    <property type="entry name" value="Pseudouridine synthase I, catalytic domain, N-terminal subdomain"/>
    <property type="match status" value="1"/>
</dbReference>
<dbReference type="EMBL" id="OU896709">
    <property type="protein sequence ID" value="CAH1159676.1"/>
    <property type="molecule type" value="Genomic_DNA"/>
</dbReference>
<dbReference type="HAMAP" id="MF_00171">
    <property type="entry name" value="TruA"/>
    <property type="match status" value="1"/>
</dbReference>
<name>A0A9P0DNY4_PHACE</name>
<feature type="domain" description="Pseudouridine synthase I TruA alpha/beta" evidence="4">
    <location>
        <begin position="208"/>
        <end position="322"/>
    </location>
</feature>
<dbReference type="Gene3D" id="3.30.70.660">
    <property type="entry name" value="Pseudouridine synthase I, catalytic domain, C-terminal subdomain"/>
    <property type="match status" value="1"/>
</dbReference>
<dbReference type="Pfam" id="PF01416">
    <property type="entry name" value="PseudoU_synth_1"/>
    <property type="match status" value="1"/>
</dbReference>
<dbReference type="AlphaFoldDB" id="A0A9P0DNY4"/>
<dbReference type="NCBIfam" id="TIGR00071">
    <property type="entry name" value="hisT_truA"/>
    <property type="match status" value="1"/>
</dbReference>
<protein>
    <recommendedName>
        <fullName evidence="4">Pseudouridine synthase I TruA alpha/beta domain-containing protein</fullName>
    </recommendedName>
</protein>
<dbReference type="GO" id="GO:0009982">
    <property type="term" value="F:pseudouridine synthase activity"/>
    <property type="evidence" value="ECO:0007669"/>
    <property type="project" value="InterPro"/>
</dbReference>
<keyword evidence="6" id="KW-1185">Reference proteome</keyword>
<reference evidence="5" key="1">
    <citation type="submission" date="2022-01" db="EMBL/GenBank/DDBJ databases">
        <authorList>
            <person name="King R."/>
        </authorList>
    </citation>
    <scope>NUCLEOTIDE SEQUENCE</scope>
</reference>
<evidence type="ECO:0000313" key="5">
    <source>
        <dbReference type="EMBL" id="CAH1159676.1"/>
    </source>
</evidence>
<organism evidence="5 6">
    <name type="scientific">Phaedon cochleariae</name>
    <name type="common">Mustard beetle</name>
    <dbReference type="NCBI Taxonomy" id="80249"/>
    <lineage>
        <taxon>Eukaryota</taxon>
        <taxon>Metazoa</taxon>
        <taxon>Ecdysozoa</taxon>
        <taxon>Arthropoda</taxon>
        <taxon>Hexapoda</taxon>
        <taxon>Insecta</taxon>
        <taxon>Pterygota</taxon>
        <taxon>Neoptera</taxon>
        <taxon>Endopterygota</taxon>
        <taxon>Coleoptera</taxon>
        <taxon>Polyphaga</taxon>
        <taxon>Cucujiformia</taxon>
        <taxon>Chrysomeloidea</taxon>
        <taxon>Chrysomelidae</taxon>
        <taxon>Chrysomelinae</taxon>
        <taxon>Chrysomelini</taxon>
        <taxon>Phaedon</taxon>
    </lineage>
</organism>
<sequence length="429" mass="49606">MDTKIIIKKQPKVNENSDLENYSKEELIQKVISLTAHNTQLKNIIAKSAIQEQKQKSAKPFDFSKCKFKHVALKIFYLGWEYKGFVVQEDTTQTVEYHLFEALTRARLIRDRPSSNYHRCGRTDKGVSAFGQVISIDLRSNLSENESNNFEKEIDYCKVLNSILPDSIQCVAWSPVDATFSARFDCSCRTYRYYFPKGSLDIASMKVAAEKLLGPHDFRNFCKMDVGNGVTEFIRNISAINIEPVCDQNIDDGYSIYMIAIRSKAFLWHQIRCIMGILFLIGQNKEEPNLINELLDVEKTPRKPEYRMANELPLNLYFCEYDGIKWHYNDSLNQVIEKLSSLWTTHALKETMLKDMLISLKNDLQTVCSNNEDKHEKCLSEHLLPKHSPNNYLPVMKRQTCNSLESKIEHFAKRKRIQIVEGNSGNISK</sequence>
<dbReference type="GO" id="GO:0005634">
    <property type="term" value="C:nucleus"/>
    <property type="evidence" value="ECO:0007669"/>
    <property type="project" value="TreeGrafter"/>
</dbReference>
<proteinExistence type="inferred from homology"/>
<dbReference type="GO" id="GO:0003723">
    <property type="term" value="F:RNA binding"/>
    <property type="evidence" value="ECO:0007669"/>
    <property type="project" value="InterPro"/>
</dbReference>
<evidence type="ECO:0000256" key="2">
    <source>
        <dbReference type="ARBA" id="ARBA00022694"/>
    </source>
</evidence>
<evidence type="ECO:0000256" key="1">
    <source>
        <dbReference type="ARBA" id="ARBA00009375"/>
    </source>
</evidence>
<dbReference type="CDD" id="cd02569">
    <property type="entry name" value="PseudoU_synth_ScPus3"/>
    <property type="match status" value="1"/>
</dbReference>
<evidence type="ECO:0000313" key="6">
    <source>
        <dbReference type="Proteomes" id="UP001153737"/>
    </source>
</evidence>
<dbReference type="PANTHER" id="PTHR11142:SF5">
    <property type="entry name" value="TRNA PSEUDOURIDINE(38_39) SYNTHASE"/>
    <property type="match status" value="1"/>
</dbReference>
<dbReference type="InterPro" id="IPR041707">
    <property type="entry name" value="Pus3-like"/>
</dbReference>
<accession>A0A9P0DNY4</accession>
<dbReference type="InterPro" id="IPR020103">
    <property type="entry name" value="PsdUridine_synth_cat_dom_sf"/>
</dbReference>
<keyword evidence="2" id="KW-0819">tRNA processing</keyword>
<comment type="similarity">
    <text evidence="1">Belongs to the tRNA pseudouridine synthase TruA family.</text>
</comment>
<dbReference type="InterPro" id="IPR020097">
    <property type="entry name" value="PsdUridine_synth_TruA_a/b_dom"/>
</dbReference>
<dbReference type="Proteomes" id="UP001153737">
    <property type="component" value="Chromosome 3"/>
</dbReference>
<dbReference type="GO" id="GO:1990481">
    <property type="term" value="P:mRNA pseudouridine synthesis"/>
    <property type="evidence" value="ECO:0007669"/>
    <property type="project" value="TreeGrafter"/>
</dbReference>
<evidence type="ECO:0000259" key="4">
    <source>
        <dbReference type="Pfam" id="PF01416"/>
    </source>
</evidence>
<dbReference type="FunFam" id="3.30.70.580:FF:000007">
    <property type="entry name" value="tRNA pseudouridine synthase"/>
    <property type="match status" value="1"/>
</dbReference>
<keyword evidence="3" id="KW-0413">Isomerase</keyword>
<dbReference type="InterPro" id="IPR001406">
    <property type="entry name" value="PsdUridine_synth_TruA"/>
</dbReference>
<dbReference type="GO" id="GO:0031119">
    <property type="term" value="P:tRNA pseudouridine synthesis"/>
    <property type="evidence" value="ECO:0007669"/>
    <property type="project" value="TreeGrafter"/>
</dbReference>
<dbReference type="SUPFAM" id="SSF55120">
    <property type="entry name" value="Pseudouridine synthase"/>
    <property type="match status" value="1"/>
</dbReference>
<gene>
    <name evidence="5" type="ORF">PHAECO_LOCUS7336</name>
</gene>
<dbReference type="PANTHER" id="PTHR11142">
    <property type="entry name" value="PSEUDOURIDYLATE SYNTHASE"/>
    <property type="match status" value="1"/>
</dbReference>
<dbReference type="GO" id="GO:0005737">
    <property type="term" value="C:cytoplasm"/>
    <property type="evidence" value="ECO:0007669"/>
    <property type="project" value="TreeGrafter"/>
</dbReference>
<dbReference type="OrthoDB" id="25767at2759"/>